<evidence type="ECO:0000259" key="3">
    <source>
        <dbReference type="PROSITE" id="PS50977"/>
    </source>
</evidence>
<keyword evidence="5" id="KW-1185">Reference proteome</keyword>
<dbReference type="PROSITE" id="PS50977">
    <property type="entry name" value="HTH_TETR_2"/>
    <property type="match status" value="1"/>
</dbReference>
<name>A0A7W8VFX6_9ACTN</name>
<organism evidence="4 5">
    <name type="scientific">Nocardiopsis composta</name>
    <dbReference type="NCBI Taxonomy" id="157465"/>
    <lineage>
        <taxon>Bacteria</taxon>
        <taxon>Bacillati</taxon>
        <taxon>Actinomycetota</taxon>
        <taxon>Actinomycetes</taxon>
        <taxon>Streptosporangiales</taxon>
        <taxon>Nocardiopsidaceae</taxon>
        <taxon>Nocardiopsis</taxon>
    </lineage>
</organism>
<sequence length="68" mass="7417">MSRSRIPDRRERLPAAAHGLALERVRPATAVSGTAERTGIGKGAAYFEFPTKAAILDARLDQSEEHRS</sequence>
<keyword evidence="1 2" id="KW-0238">DNA-binding</keyword>
<dbReference type="SUPFAM" id="SSF46689">
    <property type="entry name" value="Homeodomain-like"/>
    <property type="match status" value="1"/>
</dbReference>
<dbReference type="GO" id="GO:0003677">
    <property type="term" value="F:DNA binding"/>
    <property type="evidence" value="ECO:0007669"/>
    <property type="project" value="UniProtKB-UniRule"/>
</dbReference>
<reference evidence="4 5" key="1">
    <citation type="submission" date="2020-08" db="EMBL/GenBank/DDBJ databases">
        <title>Sequencing the genomes of 1000 actinobacteria strains.</title>
        <authorList>
            <person name="Klenk H.-P."/>
        </authorList>
    </citation>
    <scope>NUCLEOTIDE SEQUENCE [LARGE SCALE GENOMIC DNA]</scope>
    <source>
        <strain evidence="4 5">DSM 44551</strain>
    </source>
</reference>
<protein>
    <submittedName>
        <fullName evidence="4">AcrR family transcriptional regulator</fullName>
    </submittedName>
</protein>
<evidence type="ECO:0000256" key="1">
    <source>
        <dbReference type="ARBA" id="ARBA00023125"/>
    </source>
</evidence>
<dbReference type="InterPro" id="IPR009057">
    <property type="entry name" value="Homeodomain-like_sf"/>
</dbReference>
<dbReference type="AlphaFoldDB" id="A0A7W8VFX6"/>
<gene>
    <name evidence="4" type="ORF">HDA36_004659</name>
</gene>
<dbReference type="RefSeq" id="WP_184395290.1">
    <property type="nucleotide sequence ID" value="NZ_BAAAJD010000096.1"/>
</dbReference>
<accession>A0A7W8VFX6</accession>
<comment type="caution">
    <text evidence="4">The sequence shown here is derived from an EMBL/GenBank/DDBJ whole genome shotgun (WGS) entry which is preliminary data.</text>
</comment>
<feature type="domain" description="HTH tetR-type" evidence="3">
    <location>
        <begin position="7"/>
        <end position="67"/>
    </location>
</feature>
<dbReference type="Proteomes" id="UP000572635">
    <property type="component" value="Unassembled WGS sequence"/>
</dbReference>
<evidence type="ECO:0000313" key="5">
    <source>
        <dbReference type="Proteomes" id="UP000572635"/>
    </source>
</evidence>
<dbReference type="EMBL" id="JACHDB010000001">
    <property type="protein sequence ID" value="MBB5434575.1"/>
    <property type="molecule type" value="Genomic_DNA"/>
</dbReference>
<dbReference type="InterPro" id="IPR001647">
    <property type="entry name" value="HTH_TetR"/>
</dbReference>
<feature type="DNA-binding region" description="H-T-H motif" evidence="2">
    <location>
        <begin position="30"/>
        <end position="49"/>
    </location>
</feature>
<proteinExistence type="predicted"/>
<dbReference type="Gene3D" id="1.10.357.10">
    <property type="entry name" value="Tetracycline Repressor, domain 2"/>
    <property type="match status" value="1"/>
</dbReference>
<evidence type="ECO:0000256" key="2">
    <source>
        <dbReference type="PROSITE-ProRule" id="PRU00335"/>
    </source>
</evidence>
<evidence type="ECO:0000313" key="4">
    <source>
        <dbReference type="EMBL" id="MBB5434575.1"/>
    </source>
</evidence>